<feature type="region of interest" description="Disordered" evidence="8">
    <location>
        <begin position="1052"/>
        <end position="1073"/>
    </location>
</feature>
<feature type="region of interest" description="Disordered" evidence="8">
    <location>
        <begin position="1"/>
        <end position="24"/>
    </location>
</feature>
<dbReference type="Gene3D" id="1.10.510.10">
    <property type="entry name" value="Transferase(Phosphotransferase) domain 1"/>
    <property type="match status" value="1"/>
</dbReference>
<feature type="transmembrane region" description="Helical" evidence="9">
    <location>
        <begin position="108"/>
        <end position="134"/>
    </location>
</feature>
<feature type="transmembrane region" description="Helical" evidence="9">
    <location>
        <begin position="1188"/>
        <end position="1209"/>
    </location>
</feature>
<keyword evidence="5" id="KW-0573">Peptidoglycan synthesis</keyword>
<protein>
    <submittedName>
        <fullName evidence="10">Virulence factor protein</fullName>
    </submittedName>
</protein>
<feature type="transmembrane region" description="Helical" evidence="9">
    <location>
        <begin position="353"/>
        <end position="372"/>
    </location>
</feature>
<keyword evidence="2" id="KW-1003">Cell membrane</keyword>
<dbReference type="EMBL" id="AP026800">
    <property type="protein sequence ID" value="BDR55427.1"/>
    <property type="molecule type" value="Genomic_DNA"/>
</dbReference>
<keyword evidence="3 9" id="KW-0812">Transmembrane</keyword>
<dbReference type="CDD" id="cd13123">
    <property type="entry name" value="MATE_MurJ_like"/>
    <property type="match status" value="1"/>
</dbReference>
<keyword evidence="11" id="KW-1185">Reference proteome</keyword>
<gene>
    <name evidence="10" type="ORF">KIMH_15380</name>
</gene>
<reference evidence="10 11" key="1">
    <citation type="journal article" date="2023" name="Microbiol. Spectr.">
        <title>Symbiosis of Carpenter Bees with Uncharacterized Lactic Acid Bacteria Showing NAD Auxotrophy.</title>
        <authorList>
            <person name="Kawasaki S."/>
            <person name="Ozawa K."/>
            <person name="Mori T."/>
            <person name="Yamamoto A."/>
            <person name="Ito M."/>
            <person name="Ohkuma M."/>
            <person name="Sakamoto M."/>
            <person name="Matsutani M."/>
        </authorList>
    </citation>
    <scope>NUCLEOTIDE SEQUENCE [LARGE SCALE GENOMIC DNA]</scope>
    <source>
        <strain evidence="10 11">KimH</strain>
    </source>
</reference>
<feature type="compositionally biased region" description="Polar residues" evidence="8">
    <location>
        <begin position="665"/>
        <end position="706"/>
    </location>
</feature>
<feature type="region of interest" description="Disordered" evidence="8">
    <location>
        <begin position="1214"/>
        <end position="1261"/>
    </location>
</feature>
<dbReference type="PANTHER" id="PTHR47019:SF1">
    <property type="entry name" value="LIPID II FLIPPASE MURJ"/>
    <property type="match status" value="1"/>
</dbReference>
<accession>A0ABN6SJD7</accession>
<evidence type="ECO:0000256" key="2">
    <source>
        <dbReference type="ARBA" id="ARBA00022475"/>
    </source>
</evidence>
<sequence length="1373" mass="147288">MTSQSSLAASRTADSASNSQDSANSVGRNSIIMASGTAASRITGQIRTILLAAAIGTTGIAADAYQTGAMIPQVMFTLISGGIFNAVLVPQIVRTLKEEDAEDRLNKLITASVALLAALTFVLMLGTSVLTSIYLNSKWNSAQRALANAFTLWCMPQVFFYGLYTVLGQILAAKGRFTAYAWSSVGANVISCAGFLVFIAMFGNAQKQPMDFWSNSKVGLTAGAWTLGVAFQALILFIPLIRSGFVYRPRWGLKGIGLRSMGPVAAWSLGVVVIDQLANIVNARITNGAPLEGNPFDIAGNGSYQNAYTLYMLPYSLIAVSVSTAIFPQLSQAIAEGRIGDARSSLSRALRNVGLMMCFFSVVMLVIPVPIIRALLPSVNVHEAVLISGPLLGLTVGLAAVSAFLLIQRTFYAFEDGKQPFIFAAISNTIQVVIVLVAVRLAPPQYWTAFVGLSMALSNIISFPLLVHMLRGRFEGSLDGKRIAGVYGKALLAALISGAAALLLKTPVTRLVGAQISERHGHMSWVQAVIICIVITAVVTVIYCLVLYALHTEELTDFLGALARRLGLAERFGLPASRTGSILDEAGLAVKAQTQPAQIAQQAGRVVRSYTEPAGSDEMEGALEQIENAAIADAGSMNPRAFNQPLRIPPKYPPRPRVSRPTSLRPANQLESGSLPASFQSGFPTETDGAQSSTTSKAPVSQLETDSVSQNPAIMKPQLYDILLGRYQLTTMLKREPGLSAWEVNDQVLGRRSQLFIVRDADVIGTVNIAASALALSSHQQCTPVYQLHTRDGISLIVTALDAGSSLRSFIEDASIPAPSYKAIRTIIAQSAQALATLRKLGLTHLRISPSLIRLVPAGITLADAPVFPVIEPWQVGPGVDRSGSEEMVVRQLSGVLYALLTNSMPQFGTQPLTLDALPQDTPEEFRIICSRGLELESPQGRTPIPLVTLAELTALLSPWTPPEELTDADIAWPKPGGEASIQSALITPVSDRKLLPFPEAIRLSAQAANHQAEPRWGTNQLLFPERSEVELLKPSDTDTDLFSIFDERRIQKRQPHQAQPGRAQGISQPTQAVDVSAIRRPELRATAGEGQKLALPLAGSQSAEAQAGQDVKQTGQSDRTLLSKQSLPASALPPSFTPQRTSAGVGSESRYAVQASQYEDNERGECEDNDEDVADARLFGRFTTRSVVIAVAVALVAVGLLWATTTLINHRKPKVDTTEAWPQISASPFPENGSNENLSSKSDKHDSKVAQAVPSPYQPTNTTAYPVARQLFFSHPAGQDGMAWYVRLDAPHEVSKLEISIRQGSGHGQIFANATSAQPTLGQSVAEFAFDPSGTTVVTFKRPVTTQDLIVWVPSDGLPQEGTLHFNDVKVY</sequence>
<dbReference type="InterPro" id="IPR004268">
    <property type="entry name" value="MurJ"/>
</dbReference>
<feature type="compositionally biased region" description="Pro residues" evidence="8">
    <location>
        <begin position="647"/>
        <end position="656"/>
    </location>
</feature>
<keyword evidence="7 9" id="KW-0472">Membrane</keyword>
<evidence type="ECO:0000256" key="4">
    <source>
        <dbReference type="ARBA" id="ARBA00022960"/>
    </source>
</evidence>
<feature type="region of interest" description="Disordered" evidence="8">
    <location>
        <begin position="1098"/>
        <end position="1170"/>
    </location>
</feature>
<keyword evidence="4" id="KW-0133">Cell shape</keyword>
<dbReference type="InterPro" id="IPR011009">
    <property type="entry name" value="Kinase-like_dom_sf"/>
</dbReference>
<feature type="compositionally biased region" description="Low complexity" evidence="8">
    <location>
        <begin position="13"/>
        <end position="24"/>
    </location>
</feature>
<organism evidence="10 11">
    <name type="scientific">Bombiscardovia apis</name>
    <dbReference type="NCBI Taxonomy" id="2932182"/>
    <lineage>
        <taxon>Bacteria</taxon>
        <taxon>Bacillati</taxon>
        <taxon>Actinomycetota</taxon>
        <taxon>Actinomycetes</taxon>
        <taxon>Bifidobacteriales</taxon>
        <taxon>Bifidobacteriaceae</taxon>
        <taxon>Bombiscardovia</taxon>
    </lineage>
</organism>
<evidence type="ECO:0000256" key="6">
    <source>
        <dbReference type="ARBA" id="ARBA00022989"/>
    </source>
</evidence>
<feature type="transmembrane region" description="Helical" evidence="9">
    <location>
        <begin position="146"/>
        <end position="167"/>
    </location>
</feature>
<feature type="compositionally biased region" description="Low complexity" evidence="8">
    <location>
        <begin position="1099"/>
        <end position="1110"/>
    </location>
</feature>
<dbReference type="Proteomes" id="UP001321748">
    <property type="component" value="Chromosome"/>
</dbReference>
<evidence type="ECO:0000313" key="10">
    <source>
        <dbReference type="EMBL" id="BDR55427.1"/>
    </source>
</evidence>
<feature type="transmembrane region" description="Helical" evidence="9">
    <location>
        <begin position="179"/>
        <end position="202"/>
    </location>
</feature>
<feature type="transmembrane region" description="Helical" evidence="9">
    <location>
        <begin position="486"/>
        <end position="504"/>
    </location>
</feature>
<comment type="subcellular location">
    <subcellularLocation>
        <location evidence="1">Cell membrane</location>
        <topology evidence="1">Multi-pass membrane protein</topology>
    </subcellularLocation>
</comment>
<feature type="transmembrane region" description="Helical" evidence="9">
    <location>
        <begin position="524"/>
        <end position="550"/>
    </location>
</feature>
<proteinExistence type="predicted"/>
<feature type="transmembrane region" description="Helical" evidence="9">
    <location>
        <begin position="222"/>
        <end position="241"/>
    </location>
</feature>
<evidence type="ECO:0000256" key="1">
    <source>
        <dbReference type="ARBA" id="ARBA00004651"/>
    </source>
</evidence>
<evidence type="ECO:0000256" key="3">
    <source>
        <dbReference type="ARBA" id="ARBA00022692"/>
    </source>
</evidence>
<feature type="transmembrane region" description="Helical" evidence="9">
    <location>
        <begin position="384"/>
        <end position="407"/>
    </location>
</feature>
<name>A0ABN6SJD7_9BIFI</name>
<dbReference type="InterPro" id="IPR051050">
    <property type="entry name" value="Lipid_II_flippase_MurJ/MviN"/>
</dbReference>
<feature type="transmembrane region" description="Helical" evidence="9">
    <location>
        <begin position="445"/>
        <end position="466"/>
    </location>
</feature>
<dbReference type="Pfam" id="PF03023">
    <property type="entry name" value="MurJ"/>
    <property type="match status" value="1"/>
</dbReference>
<feature type="transmembrane region" description="Helical" evidence="9">
    <location>
        <begin position="74"/>
        <end position="96"/>
    </location>
</feature>
<feature type="region of interest" description="Disordered" evidence="8">
    <location>
        <begin position="637"/>
        <end position="706"/>
    </location>
</feature>
<keyword evidence="6 9" id="KW-1133">Transmembrane helix</keyword>
<dbReference type="PANTHER" id="PTHR47019">
    <property type="entry name" value="LIPID II FLIPPASE MURJ"/>
    <property type="match status" value="1"/>
</dbReference>
<feature type="transmembrane region" description="Helical" evidence="9">
    <location>
        <begin position="49"/>
        <end position="68"/>
    </location>
</feature>
<evidence type="ECO:0000256" key="9">
    <source>
        <dbReference type="SAM" id="Phobius"/>
    </source>
</evidence>
<evidence type="ECO:0000313" key="11">
    <source>
        <dbReference type="Proteomes" id="UP001321748"/>
    </source>
</evidence>
<evidence type="ECO:0000256" key="5">
    <source>
        <dbReference type="ARBA" id="ARBA00022984"/>
    </source>
</evidence>
<evidence type="ECO:0000256" key="7">
    <source>
        <dbReference type="ARBA" id="ARBA00023136"/>
    </source>
</evidence>
<feature type="compositionally biased region" description="Polar residues" evidence="8">
    <location>
        <begin position="1112"/>
        <end position="1129"/>
    </location>
</feature>
<dbReference type="SUPFAM" id="SSF56112">
    <property type="entry name" value="Protein kinase-like (PK-like)"/>
    <property type="match status" value="1"/>
</dbReference>
<evidence type="ECO:0000256" key="8">
    <source>
        <dbReference type="SAM" id="MobiDB-lite"/>
    </source>
</evidence>
<feature type="transmembrane region" description="Helical" evidence="9">
    <location>
        <begin position="419"/>
        <end position="439"/>
    </location>
</feature>